<evidence type="ECO:0000313" key="2">
    <source>
        <dbReference type="Proteomes" id="UP000623608"/>
    </source>
</evidence>
<evidence type="ECO:0000313" key="1">
    <source>
        <dbReference type="EMBL" id="GIF23064.1"/>
    </source>
</evidence>
<reference evidence="1" key="1">
    <citation type="submission" date="2021-01" db="EMBL/GenBank/DDBJ databases">
        <title>Whole genome shotgun sequence of Actinoplanes tereljensis NBRC 105297.</title>
        <authorList>
            <person name="Komaki H."/>
            <person name="Tamura T."/>
        </authorList>
    </citation>
    <scope>NUCLEOTIDE SEQUENCE</scope>
    <source>
        <strain evidence="1">NBRC 105297</strain>
    </source>
</reference>
<dbReference type="AlphaFoldDB" id="A0A919NQ82"/>
<gene>
    <name evidence="1" type="ORF">Ate02nite_57940</name>
</gene>
<comment type="caution">
    <text evidence="1">The sequence shown here is derived from an EMBL/GenBank/DDBJ whole genome shotgun (WGS) entry which is preliminary data.</text>
</comment>
<organism evidence="1 2">
    <name type="scientific">Paractinoplanes tereljensis</name>
    <dbReference type="NCBI Taxonomy" id="571912"/>
    <lineage>
        <taxon>Bacteria</taxon>
        <taxon>Bacillati</taxon>
        <taxon>Actinomycetota</taxon>
        <taxon>Actinomycetes</taxon>
        <taxon>Micromonosporales</taxon>
        <taxon>Micromonosporaceae</taxon>
        <taxon>Paractinoplanes</taxon>
    </lineage>
</organism>
<accession>A0A919NQ82</accession>
<dbReference type="Proteomes" id="UP000623608">
    <property type="component" value="Unassembled WGS sequence"/>
</dbReference>
<keyword evidence="2" id="KW-1185">Reference proteome</keyword>
<sequence length="146" mass="15287">MQNDDRELVVAVARGIFVALDSGQEKYLEADAESYFADPARALSAAGSDTPLGSGLELLGPGLTVVALFLAEKAVDVVADKTVDSILDKLKSRRRKALPAPPELTAAQTEEIRRSVIAAAGKQGLDPTTADDLALAVVEQLSGRAD</sequence>
<name>A0A919NQ82_9ACTN</name>
<protein>
    <submittedName>
        <fullName evidence="1">Uncharacterized protein</fullName>
    </submittedName>
</protein>
<dbReference type="EMBL" id="BOMY01000038">
    <property type="protein sequence ID" value="GIF23064.1"/>
    <property type="molecule type" value="Genomic_DNA"/>
</dbReference>
<proteinExistence type="predicted"/>